<gene>
    <name evidence="1" type="ORF">J41TS12_50430</name>
</gene>
<keyword evidence="2" id="KW-1185">Reference proteome</keyword>
<name>A0A920CKN4_9BACL</name>
<protein>
    <submittedName>
        <fullName evidence="1">Uncharacterized protein</fullName>
    </submittedName>
</protein>
<evidence type="ECO:0000313" key="1">
    <source>
        <dbReference type="EMBL" id="GIO40182.1"/>
    </source>
</evidence>
<reference evidence="1 2" key="1">
    <citation type="submission" date="2021-03" db="EMBL/GenBank/DDBJ databases">
        <title>Antimicrobial resistance genes in bacteria isolated from Japanese honey, and their potential for conferring macrolide and lincosamide resistance in the American foulbrood pathogen Paenibacillus larvae.</title>
        <authorList>
            <person name="Okamoto M."/>
            <person name="Kumagai M."/>
            <person name="Kanamori H."/>
            <person name="Takamatsu D."/>
        </authorList>
    </citation>
    <scope>NUCLEOTIDE SEQUENCE [LARGE SCALE GENOMIC DNA]</scope>
    <source>
        <strain evidence="1 2">J41TS12</strain>
    </source>
</reference>
<sequence>MDEQTLKYMGERVDKAREIKEKIKDLNHLIDYSADRDKISILDGVGNGPTIDPKKFKALASRARVAILEQVVEEIKRLEQELAEI</sequence>
<comment type="caution">
    <text evidence="1">The sequence shown here is derived from an EMBL/GenBank/DDBJ whole genome shotgun (WGS) entry which is preliminary data.</text>
</comment>
<evidence type="ECO:0000313" key="2">
    <source>
        <dbReference type="Proteomes" id="UP000681162"/>
    </source>
</evidence>
<dbReference type="Proteomes" id="UP000681162">
    <property type="component" value="Unassembled WGS sequence"/>
</dbReference>
<accession>A0A920CKN4</accession>
<dbReference type="RefSeq" id="WP_212944342.1">
    <property type="nucleotide sequence ID" value="NZ_BORR01000037.1"/>
</dbReference>
<dbReference type="EMBL" id="BORR01000037">
    <property type="protein sequence ID" value="GIO40182.1"/>
    <property type="molecule type" value="Genomic_DNA"/>
</dbReference>
<organism evidence="1 2">
    <name type="scientific">Paenibacillus antibioticophila</name>
    <dbReference type="NCBI Taxonomy" id="1274374"/>
    <lineage>
        <taxon>Bacteria</taxon>
        <taxon>Bacillati</taxon>
        <taxon>Bacillota</taxon>
        <taxon>Bacilli</taxon>
        <taxon>Bacillales</taxon>
        <taxon>Paenibacillaceae</taxon>
        <taxon>Paenibacillus</taxon>
    </lineage>
</organism>
<proteinExistence type="predicted"/>
<dbReference type="AlphaFoldDB" id="A0A920CKN4"/>